<dbReference type="RefSeq" id="WP_230438188.1">
    <property type="nucleotide sequence ID" value="NZ_CP087715.1"/>
</dbReference>
<organism evidence="1 2">
    <name type="scientific">Microbulbifer celer</name>
    <dbReference type="NCBI Taxonomy" id="435905"/>
    <lineage>
        <taxon>Bacteria</taxon>
        <taxon>Pseudomonadati</taxon>
        <taxon>Pseudomonadota</taxon>
        <taxon>Gammaproteobacteria</taxon>
        <taxon>Cellvibrionales</taxon>
        <taxon>Microbulbiferaceae</taxon>
        <taxon>Microbulbifer</taxon>
    </lineage>
</organism>
<evidence type="ECO:0000313" key="1">
    <source>
        <dbReference type="EMBL" id="MFD1216073.1"/>
    </source>
</evidence>
<keyword evidence="2" id="KW-1185">Reference proteome</keyword>
<protein>
    <submittedName>
        <fullName evidence="1">Uncharacterized protein</fullName>
    </submittedName>
</protein>
<sequence>MDTEYYAKENDQTLTKKQRKVECEKALKCLEQQRARISTLTDIQAQLEAYRNQGLQATKGNLAGVVFDKSLVPQY</sequence>
<proteinExistence type="predicted"/>
<comment type="caution">
    <text evidence="1">The sequence shown here is derived from an EMBL/GenBank/DDBJ whole genome shotgun (WGS) entry which is preliminary data.</text>
</comment>
<accession>A0ABW3U5F8</accession>
<name>A0ABW3U5F8_9GAMM</name>
<reference evidence="2" key="1">
    <citation type="journal article" date="2019" name="Int. J. Syst. Evol. Microbiol.">
        <title>The Global Catalogue of Microorganisms (GCM) 10K type strain sequencing project: providing services to taxonomists for standard genome sequencing and annotation.</title>
        <authorList>
            <consortium name="The Broad Institute Genomics Platform"/>
            <consortium name="The Broad Institute Genome Sequencing Center for Infectious Disease"/>
            <person name="Wu L."/>
            <person name="Ma J."/>
        </authorList>
    </citation>
    <scope>NUCLEOTIDE SEQUENCE [LARGE SCALE GENOMIC DNA]</scope>
    <source>
        <strain evidence="2">CCUG 54356</strain>
    </source>
</reference>
<dbReference type="EMBL" id="JBHTLR010000007">
    <property type="protein sequence ID" value="MFD1216073.1"/>
    <property type="molecule type" value="Genomic_DNA"/>
</dbReference>
<dbReference type="Proteomes" id="UP001597264">
    <property type="component" value="Unassembled WGS sequence"/>
</dbReference>
<evidence type="ECO:0000313" key="2">
    <source>
        <dbReference type="Proteomes" id="UP001597264"/>
    </source>
</evidence>
<gene>
    <name evidence="1" type="ORF">ACFQ2X_05640</name>
</gene>